<proteinExistence type="inferred from homology"/>
<evidence type="ECO:0000313" key="11">
    <source>
        <dbReference type="Proteomes" id="UP000756132"/>
    </source>
</evidence>
<comment type="subunit">
    <text evidence="8">Component of the Mediator complex.</text>
</comment>
<evidence type="ECO:0000313" key="10">
    <source>
        <dbReference type="EMBL" id="UJO13829.1"/>
    </source>
</evidence>
<dbReference type="EMBL" id="CP090164">
    <property type="protein sequence ID" value="UJO13829.1"/>
    <property type="molecule type" value="Genomic_DNA"/>
</dbReference>
<dbReference type="GO" id="GO:0016592">
    <property type="term" value="C:mediator complex"/>
    <property type="evidence" value="ECO:0007669"/>
    <property type="project" value="InterPro"/>
</dbReference>
<reference evidence="10" key="1">
    <citation type="submission" date="2021-12" db="EMBL/GenBank/DDBJ databases">
        <authorList>
            <person name="Zaccaron A."/>
            <person name="Stergiopoulos I."/>
        </authorList>
    </citation>
    <scope>NUCLEOTIDE SEQUENCE</scope>
    <source>
        <strain evidence="10">Race5_Kim</strain>
    </source>
</reference>
<evidence type="ECO:0000256" key="6">
    <source>
        <dbReference type="ARBA" id="ARBA00023242"/>
    </source>
</evidence>
<evidence type="ECO:0000256" key="1">
    <source>
        <dbReference type="ARBA" id="ARBA00004123"/>
    </source>
</evidence>
<dbReference type="AlphaFoldDB" id="A0A9Q8P5D9"/>
<accession>A0A9Q8P5D9</accession>
<comment type="function">
    <text evidence="8">Component of the Mediator complex, a coactivator involved in the regulated transcription of nearly all RNA polymerase II-dependent genes. Mediator functions as a bridge to convey information from gene-specific regulatory proteins to the basal RNA polymerase II transcription machinery. Mediator is recruited to promoters by direct interactions with regulatory proteins and serves as a scaffold for the assembly of a functional preinitiation complex with RNA polymerase II and the general transcription factors.</text>
</comment>
<dbReference type="InterPro" id="IPR007018">
    <property type="entry name" value="Mediator_Med6"/>
</dbReference>
<keyword evidence="11" id="KW-1185">Reference proteome</keyword>
<protein>
    <recommendedName>
        <fullName evidence="3 8">Mediator of RNA polymerase II transcription subunit 6</fullName>
    </recommendedName>
    <alternativeName>
        <fullName evidence="7 8">Mediator complex subunit 6</fullName>
    </alternativeName>
</protein>
<feature type="compositionally biased region" description="Basic and acidic residues" evidence="9">
    <location>
        <begin position="345"/>
        <end position="358"/>
    </location>
</feature>
<comment type="similarity">
    <text evidence="2 8">Belongs to the Mediator complex subunit 6 family.</text>
</comment>
<dbReference type="Gene3D" id="3.10.450.580">
    <property type="entry name" value="Mediator complex, subunit Med6"/>
    <property type="match status" value="1"/>
</dbReference>
<keyword evidence="5 8" id="KW-0804">Transcription</keyword>
<keyword evidence="6 8" id="KW-0539">Nucleus</keyword>
<evidence type="ECO:0000256" key="5">
    <source>
        <dbReference type="ARBA" id="ARBA00023163"/>
    </source>
</evidence>
<dbReference type="OMA" id="ASHGHTY"/>
<dbReference type="Pfam" id="PF04934">
    <property type="entry name" value="Med6"/>
    <property type="match status" value="1"/>
</dbReference>
<dbReference type="Proteomes" id="UP000756132">
    <property type="component" value="Chromosome 2"/>
</dbReference>
<reference evidence="10" key="2">
    <citation type="journal article" date="2022" name="Microb. Genom.">
        <title>A chromosome-scale genome assembly of the tomato pathogen Cladosporium fulvum reveals a compartmentalized genome architecture and the presence of a dispensable chromosome.</title>
        <authorList>
            <person name="Zaccaron A.Z."/>
            <person name="Chen L.H."/>
            <person name="Samaras A."/>
            <person name="Stergiopoulos I."/>
        </authorList>
    </citation>
    <scope>NUCLEOTIDE SEQUENCE</scope>
    <source>
        <strain evidence="10">Race5_Kim</strain>
    </source>
</reference>
<evidence type="ECO:0000256" key="3">
    <source>
        <dbReference type="ARBA" id="ARBA00020634"/>
    </source>
</evidence>
<dbReference type="GO" id="GO:0003712">
    <property type="term" value="F:transcription coregulator activity"/>
    <property type="evidence" value="ECO:0007669"/>
    <property type="project" value="InterPro"/>
</dbReference>
<feature type="compositionally biased region" description="Low complexity" evidence="9">
    <location>
        <begin position="371"/>
        <end position="391"/>
    </location>
</feature>
<organism evidence="10 11">
    <name type="scientific">Passalora fulva</name>
    <name type="common">Tomato leaf mold</name>
    <name type="synonym">Cladosporium fulvum</name>
    <dbReference type="NCBI Taxonomy" id="5499"/>
    <lineage>
        <taxon>Eukaryota</taxon>
        <taxon>Fungi</taxon>
        <taxon>Dikarya</taxon>
        <taxon>Ascomycota</taxon>
        <taxon>Pezizomycotina</taxon>
        <taxon>Dothideomycetes</taxon>
        <taxon>Dothideomycetidae</taxon>
        <taxon>Mycosphaerellales</taxon>
        <taxon>Mycosphaerellaceae</taxon>
        <taxon>Fulvia</taxon>
    </lineage>
</organism>
<evidence type="ECO:0000256" key="2">
    <source>
        <dbReference type="ARBA" id="ARBA00007526"/>
    </source>
</evidence>
<dbReference type="PANTHER" id="PTHR13104">
    <property type="entry name" value="MED-6-RELATED"/>
    <property type="match status" value="1"/>
</dbReference>
<keyword evidence="4 8" id="KW-0805">Transcription regulation</keyword>
<feature type="region of interest" description="Disordered" evidence="9">
    <location>
        <begin position="208"/>
        <end position="235"/>
    </location>
</feature>
<feature type="compositionally biased region" description="Basic residues" evidence="9">
    <location>
        <begin position="359"/>
        <end position="370"/>
    </location>
</feature>
<gene>
    <name evidence="8" type="primary">MED6</name>
    <name evidence="10" type="ORF">CLAFUR5_02965</name>
</gene>
<feature type="region of interest" description="Disordered" evidence="9">
    <location>
        <begin position="322"/>
        <end position="391"/>
    </location>
</feature>
<dbReference type="OrthoDB" id="344220at2759"/>
<comment type="subcellular location">
    <subcellularLocation>
        <location evidence="1 8">Nucleus</location>
    </subcellularLocation>
</comment>
<evidence type="ECO:0000256" key="9">
    <source>
        <dbReference type="SAM" id="MobiDB-lite"/>
    </source>
</evidence>
<dbReference type="InterPro" id="IPR038566">
    <property type="entry name" value="Mediator_Med6_sf"/>
</dbReference>
<name>A0A9Q8P5D9_PASFU</name>
<keyword evidence="8" id="KW-0010">Activator</keyword>
<evidence type="ECO:0000256" key="8">
    <source>
        <dbReference type="RuleBase" id="RU364143"/>
    </source>
</evidence>
<sequence>MAAMQDPVDEIQYQFPPMIEWWVNSGFGKPMDENMIHRYFAGSPFFDSTTKNGLILLQAENDMHAYNLSWNRQALEDNLRKRAGTEYMIVGQPQPHPDPALAAQGLTTGVYTIRKQDRQRASGDVYVRPPHVLTEKDSDGKGLWGLTILGTYFLLGEAVYQAPSVFDIVGNRLLAAASSLKKFYETADCLPRYTPAIGYHYLPRSSKPAAATTSVPGTPARSREGSLAPATDSQSLRLGSVQPDAQAGTTAAAVTQQETNLLAKSLEDSIRYGDEYTDENPLLGAPGTFYFQSSNTEVRKRREKEAAGLKAHLEQTMTANAPAAVSTADDAPKAPSPPAVFTQEKVLKAEKANGERKGSKSSKKDRRKSRPATSPTTPASATSPQALSSAS</sequence>
<dbReference type="GO" id="GO:0006357">
    <property type="term" value="P:regulation of transcription by RNA polymerase II"/>
    <property type="evidence" value="ECO:0007669"/>
    <property type="project" value="InterPro"/>
</dbReference>
<evidence type="ECO:0000256" key="7">
    <source>
        <dbReference type="ARBA" id="ARBA00031259"/>
    </source>
</evidence>
<evidence type="ECO:0000256" key="4">
    <source>
        <dbReference type="ARBA" id="ARBA00023015"/>
    </source>
</evidence>